<dbReference type="EMBL" id="JAMQON010000001">
    <property type="protein sequence ID" value="MDS0258370.1"/>
    <property type="molecule type" value="Genomic_DNA"/>
</dbReference>
<dbReference type="Proteomes" id="UP001259659">
    <property type="component" value="Unassembled WGS sequence"/>
</dbReference>
<dbReference type="Gene3D" id="2.20.28.160">
    <property type="match status" value="1"/>
</dbReference>
<keyword evidence="2" id="KW-1185">Reference proteome</keyword>
<proteinExistence type="predicted"/>
<protein>
    <submittedName>
        <fullName evidence="1">Uncharacterized protein</fullName>
    </submittedName>
</protein>
<dbReference type="RefSeq" id="WP_310917938.1">
    <property type="nucleotide sequence ID" value="NZ_JAMQON010000001.1"/>
</dbReference>
<sequence length="50" mass="5993">MMPPLRRRCPRCGHRDWTTRFPVDTDEGERRVTCPACGHRFEPAERPWLL</sequence>
<comment type="caution">
    <text evidence="1">The sequence shown here is derived from an EMBL/GenBank/DDBJ whole genome shotgun (WGS) entry which is preliminary data.</text>
</comment>
<evidence type="ECO:0000313" key="2">
    <source>
        <dbReference type="Proteomes" id="UP001259659"/>
    </source>
</evidence>
<organism evidence="1 2">
    <name type="scientific">Haloarcula saliterrae</name>
    <dbReference type="NCBI Taxonomy" id="2950534"/>
    <lineage>
        <taxon>Archaea</taxon>
        <taxon>Methanobacteriati</taxon>
        <taxon>Methanobacteriota</taxon>
        <taxon>Stenosarchaea group</taxon>
        <taxon>Halobacteria</taxon>
        <taxon>Halobacteriales</taxon>
        <taxon>Haloarculaceae</taxon>
        <taxon>Haloarcula</taxon>
    </lineage>
</organism>
<name>A0ABU2F954_9EURY</name>
<gene>
    <name evidence="1" type="ORF">NDI56_02970</name>
</gene>
<accession>A0ABU2F954</accession>
<evidence type="ECO:0000313" key="1">
    <source>
        <dbReference type="EMBL" id="MDS0258370.1"/>
    </source>
</evidence>
<reference evidence="1 2" key="1">
    <citation type="submission" date="2022-06" db="EMBL/GenBank/DDBJ databases">
        <title>Haloarcula sp. a new haloarchaeum isolate from saline soil.</title>
        <authorList>
            <person name="Strakova D."/>
            <person name="Galisteo C."/>
            <person name="Sanchez-Porro C."/>
            <person name="Ventosa A."/>
        </authorList>
    </citation>
    <scope>NUCLEOTIDE SEQUENCE [LARGE SCALE GENOMIC DNA]</scope>
    <source>
        <strain evidence="1 2">S1CR25-12</strain>
    </source>
</reference>